<name>A0A164ECE6_9CRUS</name>
<feature type="non-terminal residue" evidence="1">
    <location>
        <position position="1"/>
    </location>
</feature>
<accession>A0A164ECE6</accession>
<reference evidence="1 2" key="1">
    <citation type="submission" date="2016-03" db="EMBL/GenBank/DDBJ databases">
        <title>EvidentialGene: Evidence-directed Construction of Genes on Genomes.</title>
        <authorList>
            <person name="Gilbert D.G."/>
            <person name="Choi J.-H."/>
            <person name="Mockaitis K."/>
            <person name="Colbourne J."/>
            <person name="Pfrender M."/>
        </authorList>
    </citation>
    <scope>NUCLEOTIDE SEQUENCE [LARGE SCALE GENOMIC DNA]</scope>
    <source>
        <strain evidence="1 2">Xinb3</strain>
        <tissue evidence="1">Complete organism</tissue>
    </source>
</reference>
<dbReference type="Proteomes" id="UP000076858">
    <property type="component" value="Unassembled WGS sequence"/>
</dbReference>
<evidence type="ECO:0000313" key="2">
    <source>
        <dbReference type="Proteomes" id="UP000076858"/>
    </source>
</evidence>
<comment type="caution">
    <text evidence="1">The sequence shown here is derived from an EMBL/GenBank/DDBJ whole genome shotgun (WGS) entry which is preliminary data.</text>
</comment>
<keyword evidence="2" id="KW-1185">Reference proteome</keyword>
<protein>
    <submittedName>
        <fullName evidence="1">Uncharacterized protein</fullName>
    </submittedName>
</protein>
<evidence type="ECO:0000313" key="1">
    <source>
        <dbReference type="EMBL" id="KZR96651.1"/>
    </source>
</evidence>
<dbReference type="AlphaFoldDB" id="A0A164ECE6"/>
<dbReference type="EMBL" id="LRGB01024162">
    <property type="protein sequence ID" value="KZR96651.1"/>
    <property type="molecule type" value="Genomic_DNA"/>
</dbReference>
<proteinExistence type="predicted"/>
<organism evidence="1 2">
    <name type="scientific">Daphnia magna</name>
    <dbReference type="NCBI Taxonomy" id="35525"/>
    <lineage>
        <taxon>Eukaryota</taxon>
        <taxon>Metazoa</taxon>
        <taxon>Ecdysozoa</taxon>
        <taxon>Arthropoda</taxon>
        <taxon>Crustacea</taxon>
        <taxon>Branchiopoda</taxon>
        <taxon>Diplostraca</taxon>
        <taxon>Cladocera</taxon>
        <taxon>Anomopoda</taxon>
        <taxon>Daphniidae</taxon>
        <taxon>Daphnia</taxon>
    </lineage>
</organism>
<sequence length="94" mass="10645">TSDIPPTTLDCVLGEESNNTIPIRTETCEHSAVLECNCDKLVLLTIIHQLEVKLKSALQEVAEKTSIINTRTEERNNAIHQLLRTQRPNHFPRT</sequence>
<gene>
    <name evidence="1" type="ORF">APZ42_008892</name>
</gene>